<evidence type="ECO:0000256" key="5">
    <source>
        <dbReference type="SAM" id="MobiDB-lite"/>
    </source>
</evidence>
<dbReference type="InterPro" id="IPR050987">
    <property type="entry name" value="AtrR-like"/>
</dbReference>
<dbReference type="STRING" id="401625.A0A0P1BAK8"/>
<dbReference type="Pfam" id="PF04082">
    <property type="entry name" value="Fungal_trans"/>
    <property type="match status" value="1"/>
</dbReference>
<feature type="domain" description="Xylanolytic transcriptional activator regulatory" evidence="6">
    <location>
        <begin position="290"/>
        <end position="381"/>
    </location>
</feature>
<feature type="region of interest" description="Disordered" evidence="5">
    <location>
        <begin position="59"/>
        <end position="94"/>
    </location>
</feature>
<organism evidence="7 8">
    <name type="scientific">Ceraceosorus bombacis</name>
    <dbReference type="NCBI Taxonomy" id="401625"/>
    <lineage>
        <taxon>Eukaryota</taxon>
        <taxon>Fungi</taxon>
        <taxon>Dikarya</taxon>
        <taxon>Basidiomycota</taxon>
        <taxon>Ustilaginomycotina</taxon>
        <taxon>Exobasidiomycetes</taxon>
        <taxon>Ceraceosorales</taxon>
        <taxon>Ceraceosoraceae</taxon>
        <taxon>Ceraceosorus</taxon>
    </lineage>
</organism>
<evidence type="ECO:0000313" key="8">
    <source>
        <dbReference type="Proteomes" id="UP000054845"/>
    </source>
</evidence>
<protein>
    <submittedName>
        <fullName evidence="7">UNCHARACTERIZED TRANSCRIPTIONAL REGULATORY PROTEIN</fullName>
    </submittedName>
</protein>
<reference evidence="7 8" key="1">
    <citation type="submission" date="2014-09" db="EMBL/GenBank/DDBJ databases">
        <authorList>
            <person name="Magalhaes I.L.F."/>
            <person name="Oliveira U."/>
            <person name="Santos F.R."/>
            <person name="Vidigal T.H.D.A."/>
            <person name="Brescovit A.D."/>
            <person name="Santos A.J."/>
        </authorList>
    </citation>
    <scope>NUCLEOTIDE SEQUENCE [LARGE SCALE GENOMIC DNA]</scope>
</reference>
<accession>A0A0P1BAK8</accession>
<sequence>MTSSATTSTVSSFATHSLATAAAADAAAPAKKRNRAILSCLVRYGAVCTYAAPPSTSTKRKKAAVGLLRANERDEEQEQEEEEQGEARTSTKDKPFRGFMQQFEEQFAAQEEQEEERDEREKERSMLAATTHDESTAYTPCDVARMQACWKRLPSQKVCEELISFYLSNVDYMYGAAEAGRDSLSAWMRGLMDRFQPGTAQICPLLLNHHDASRMAFVATTMLAAVQMLDPQRAVLCLVDLDPTSNLFGAAAAAPDKSSTRALLESTALALLDLAIEADEASPLQVRINLILLHYFKNEGRSATPTAKMLVRRNAQVVRACKLHLDPPLDSPELESLRNLFYTYYIYDRYSSVNFGALPAIADHEITTQPPVPEHFSSATNVGLGASPKIRLAKIAGDMASAIHRAELDDATIDRLDAELVECADNLPCAYALSSTNDVEASQNGVMQVQRHALWISYHSARAMLHRTRFFSRNATPSAVEEKSRALCIESAIEMIKAQQSVRKGTGMAVELYSRSFLASYLTLEPATTLVVSALTEVAKTPGDAALPHTVDVYLAWARRGLLCLETLPSDLDLASRSAHLLSRILKKASRVVEIRRRSSEQGC</sequence>
<comment type="subcellular location">
    <subcellularLocation>
        <location evidence="1">Nucleus</location>
    </subcellularLocation>
</comment>
<dbReference type="OrthoDB" id="3362851at2759"/>
<dbReference type="GO" id="GO:0008270">
    <property type="term" value="F:zinc ion binding"/>
    <property type="evidence" value="ECO:0007669"/>
    <property type="project" value="InterPro"/>
</dbReference>
<dbReference type="GO" id="GO:0003677">
    <property type="term" value="F:DNA binding"/>
    <property type="evidence" value="ECO:0007669"/>
    <property type="project" value="UniProtKB-KW"/>
</dbReference>
<evidence type="ECO:0000256" key="4">
    <source>
        <dbReference type="ARBA" id="ARBA00023242"/>
    </source>
</evidence>
<evidence type="ECO:0000256" key="3">
    <source>
        <dbReference type="ARBA" id="ARBA00023125"/>
    </source>
</evidence>
<dbReference type="AlphaFoldDB" id="A0A0P1BAK8"/>
<feature type="compositionally biased region" description="Acidic residues" evidence="5">
    <location>
        <begin position="73"/>
        <end position="84"/>
    </location>
</feature>
<keyword evidence="4" id="KW-0539">Nucleus</keyword>
<dbReference type="InterPro" id="IPR007219">
    <property type="entry name" value="XnlR_reg_dom"/>
</dbReference>
<feature type="region of interest" description="Disordered" evidence="5">
    <location>
        <begin position="107"/>
        <end position="127"/>
    </location>
</feature>
<evidence type="ECO:0000256" key="2">
    <source>
        <dbReference type="ARBA" id="ARBA00022723"/>
    </source>
</evidence>
<dbReference type="CDD" id="cd12148">
    <property type="entry name" value="fungal_TF_MHR"/>
    <property type="match status" value="1"/>
</dbReference>
<dbReference type="PANTHER" id="PTHR46910">
    <property type="entry name" value="TRANSCRIPTION FACTOR PDR1"/>
    <property type="match status" value="1"/>
</dbReference>
<evidence type="ECO:0000256" key="1">
    <source>
        <dbReference type="ARBA" id="ARBA00004123"/>
    </source>
</evidence>
<keyword evidence="8" id="KW-1185">Reference proteome</keyword>
<keyword evidence="3" id="KW-0238">DNA-binding</keyword>
<dbReference type="GO" id="GO:0005634">
    <property type="term" value="C:nucleus"/>
    <property type="evidence" value="ECO:0007669"/>
    <property type="project" value="UniProtKB-SubCell"/>
</dbReference>
<dbReference type="Proteomes" id="UP000054845">
    <property type="component" value="Unassembled WGS sequence"/>
</dbReference>
<evidence type="ECO:0000313" key="7">
    <source>
        <dbReference type="EMBL" id="CEH12237.1"/>
    </source>
</evidence>
<name>A0A0P1BAK8_9BASI</name>
<evidence type="ECO:0000259" key="6">
    <source>
        <dbReference type="Pfam" id="PF04082"/>
    </source>
</evidence>
<dbReference type="EMBL" id="CCYA01000118">
    <property type="protein sequence ID" value="CEH12237.1"/>
    <property type="molecule type" value="Genomic_DNA"/>
</dbReference>
<proteinExistence type="predicted"/>
<feature type="compositionally biased region" description="Basic and acidic residues" evidence="5">
    <location>
        <begin position="85"/>
        <end position="94"/>
    </location>
</feature>
<dbReference type="PANTHER" id="PTHR46910:SF3">
    <property type="entry name" value="HALOTOLERANCE PROTEIN 9-RELATED"/>
    <property type="match status" value="1"/>
</dbReference>
<dbReference type="GO" id="GO:0006351">
    <property type="term" value="P:DNA-templated transcription"/>
    <property type="evidence" value="ECO:0007669"/>
    <property type="project" value="InterPro"/>
</dbReference>
<keyword evidence="2" id="KW-0479">Metal-binding</keyword>
<dbReference type="GO" id="GO:0003700">
    <property type="term" value="F:DNA-binding transcription factor activity"/>
    <property type="evidence" value="ECO:0007669"/>
    <property type="project" value="InterPro"/>
</dbReference>